<evidence type="ECO:0000313" key="2">
    <source>
        <dbReference type="Proteomes" id="UP000887577"/>
    </source>
</evidence>
<dbReference type="PROSITE" id="PS50041">
    <property type="entry name" value="C_TYPE_LECTIN_2"/>
    <property type="match status" value="1"/>
</dbReference>
<dbReference type="InterPro" id="IPR016187">
    <property type="entry name" value="CTDL_fold"/>
</dbReference>
<dbReference type="PANTHER" id="PTHR22803">
    <property type="entry name" value="MANNOSE, PHOSPHOLIPASE, LECTIN RECEPTOR RELATED"/>
    <property type="match status" value="1"/>
</dbReference>
<keyword evidence="2" id="KW-1185">Reference proteome</keyword>
<dbReference type="SUPFAM" id="SSF56436">
    <property type="entry name" value="C-type lectin-like"/>
    <property type="match status" value="1"/>
</dbReference>
<name>A0A914YR97_9BILA</name>
<sequence length="179" mass="20443">MNIQDGTWFSDNYENFKQFVCVMEAPSPCPHGWTYNSRSGYCYFVKEGLASWEENEDWCFSQGGAHLASVHSDDENNFITNLINFSEGEGYICGSDQLAWIGLYTVTNQTTWRWTDNSLFDYTAWATCKPDNAFRGANCAVIQNPQVCRNCTINVGNLRSWSDAMCYDNYKFGVCKKLP</sequence>
<organism evidence="2 3">
    <name type="scientific">Panagrolaimus superbus</name>
    <dbReference type="NCBI Taxonomy" id="310955"/>
    <lineage>
        <taxon>Eukaryota</taxon>
        <taxon>Metazoa</taxon>
        <taxon>Ecdysozoa</taxon>
        <taxon>Nematoda</taxon>
        <taxon>Chromadorea</taxon>
        <taxon>Rhabditida</taxon>
        <taxon>Tylenchina</taxon>
        <taxon>Panagrolaimomorpha</taxon>
        <taxon>Panagrolaimoidea</taxon>
        <taxon>Panagrolaimidae</taxon>
        <taxon>Panagrolaimus</taxon>
    </lineage>
</organism>
<evidence type="ECO:0000259" key="1">
    <source>
        <dbReference type="PROSITE" id="PS50041"/>
    </source>
</evidence>
<feature type="domain" description="C-type lectin" evidence="1">
    <location>
        <begin position="38"/>
        <end position="172"/>
    </location>
</feature>
<reference evidence="3" key="1">
    <citation type="submission" date="2022-11" db="UniProtKB">
        <authorList>
            <consortium name="WormBaseParasite"/>
        </authorList>
    </citation>
    <scope>IDENTIFICATION</scope>
</reference>
<dbReference type="Pfam" id="PF00059">
    <property type="entry name" value="Lectin_C"/>
    <property type="match status" value="1"/>
</dbReference>
<dbReference type="AlphaFoldDB" id="A0A914YR97"/>
<protein>
    <submittedName>
        <fullName evidence="3">C-type lectin domain-containing protein</fullName>
    </submittedName>
</protein>
<dbReference type="SMART" id="SM00034">
    <property type="entry name" value="CLECT"/>
    <property type="match status" value="1"/>
</dbReference>
<evidence type="ECO:0000313" key="3">
    <source>
        <dbReference type="WBParaSite" id="PSU_v2.g2699.t1"/>
    </source>
</evidence>
<dbReference type="InterPro" id="IPR050111">
    <property type="entry name" value="C-type_lectin/snaclec_domain"/>
</dbReference>
<accession>A0A914YR97</accession>
<dbReference type="InterPro" id="IPR001304">
    <property type="entry name" value="C-type_lectin-like"/>
</dbReference>
<dbReference type="Gene3D" id="3.10.100.10">
    <property type="entry name" value="Mannose-Binding Protein A, subunit A"/>
    <property type="match status" value="1"/>
</dbReference>
<dbReference type="Proteomes" id="UP000887577">
    <property type="component" value="Unplaced"/>
</dbReference>
<dbReference type="InterPro" id="IPR016186">
    <property type="entry name" value="C-type_lectin-like/link_sf"/>
</dbReference>
<dbReference type="WBParaSite" id="PSU_v2.g2699.t1">
    <property type="protein sequence ID" value="PSU_v2.g2699.t1"/>
    <property type="gene ID" value="PSU_v2.g2699"/>
</dbReference>
<proteinExistence type="predicted"/>